<dbReference type="VEuPathDB" id="VectorBase:GPPI016046"/>
<proteinExistence type="predicted"/>
<accession>A0A1B0B1S6</accession>
<dbReference type="EnsemblMetazoa" id="GPPI016046-RA">
    <property type="protein sequence ID" value="GPPI016046-PA"/>
    <property type="gene ID" value="GPPI016046"/>
</dbReference>
<reference evidence="1" key="2">
    <citation type="submission" date="2020-05" db="UniProtKB">
        <authorList>
            <consortium name="EnsemblMetazoa"/>
        </authorList>
    </citation>
    <scope>IDENTIFICATION</scope>
    <source>
        <strain evidence="1">IAEA</strain>
    </source>
</reference>
<sequence length="104" mass="12033">MRSQLYATNNRAQTIGVMTRCLCCRCQVRHKRNLCHLQPVLFNTSIIYVPMCLCISMQFDYNIHILAGHENITNACLTCITCACRENYFYLNDNDDDVDEDDDA</sequence>
<dbReference type="AlphaFoldDB" id="A0A1B0B1S6"/>
<dbReference type="Proteomes" id="UP000092460">
    <property type="component" value="Unassembled WGS sequence"/>
</dbReference>
<organism evidence="1 2">
    <name type="scientific">Glossina palpalis gambiensis</name>
    <dbReference type="NCBI Taxonomy" id="67801"/>
    <lineage>
        <taxon>Eukaryota</taxon>
        <taxon>Metazoa</taxon>
        <taxon>Ecdysozoa</taxon>
        <taxon>Arthropoda</taxon>
        <taxon>Hexapoda</taxon>
        <taxon>Insecta</taxon>
        <taxon>Pterygota</taxon>
        <taxon>Neoptera</taxon>
        <taxon>Endopterygota</taxon>
        <taxon>Diptera</taxon>
        <taxon>Brachycera</taxon>
        <taxon>Muscomorpha</taxon>
        <taxon>Hippoboscoidea</taxon>
        <taxon>Glossinidae</taxon>
        <taxon>Glossina</taxon>
    </lineage>
</organism>
<protein>
    <submittedName>
        <fullName evidence="1">Uncharacterized protein</fullName>
    </submittedName>
</protein>
<reference evidence="2" key="1">
    <citation type="submission" date="2015-01" db="EMBL/GenBank/DDBJ databases">
        <authorList>
            <person name="Aksoy S."/>
            <person name="Warren W."/>
            <person name="Wilson R.K."/>
        </authorList>
    </citation>
    <scope>NUCLEOTIDE SEQUENCE [LARGE SCALE GENOMIC DNA]</scope>
    <source>
        <strain evidence="2">IAEA</strain>
    </source>
</reference>
<dbReference type="EMBL" id="JXJN01007274">
    <property type="status" value="NOT_ANNOTATED_CDS"/>
    <property type="molecule type" value="Genomic_DNA"/>
</dbReference>
<evidence type="ECO:0000313" key="1">
    <source>
        <dbReference type="EnsemblMetazoa" id="GPPI016046-PA"/>
    </source>
</evidence>
<evidence type="ECO:0000313" key="2">
    <source>
        <dbReference type="Proteomes" id="UP000092460"/>
    </source>
</evidence>
<name>A0A1B0B1S6_9MUSC</name>
<dbReference type="EMBL" id="JXJN01007273">
    <property type="status" value="NOT_ANNOTATED_CDS"/>
    <property type="molecule type" value="Genomic_DNA"/>
</dbReference>
<keyword evidence="2" id="KW-1185">Reference proteome</keyword>